<protein>
    <recommendedName>
        <fullName evidence="3">Bud22 domain-containing protein</fullName>
    </recommendedName>
</protein>
<feature type="domain" description="Bud22" evidence="3">
    <location>
        <begin position="310"/>
        <end position="614"/>
    </location>
</feature>
<feature type="compositionally biased region" description="Gly residues" evidence="2">
    <location>
        <begin position="553"/>
        <end position="562"/>
    </location>
</feature>
<dbReference type="Pfam" id="PF09073">
    <property type="entry name" value="BUD22"/>
    <property type="match status" value="1"/>
</dbReference>
<dbReference type="GO" id="GO:0005634">
    <property type="term" value="C:nucleus"/>
    <property type="evidence" value="ECO:0007669"/>
    <property type="project" value="TreeGrafter"/>
</dbReference>
<feature type="compositionally biased region" description="Acidic residues" evidence="2">
    <location>
        <begin position="367"/>
        <end position="413"/>
    </location>
</feature>
<dbReference type="HOGENOM" id="CLU_029647_0_0_1"/>
<evidence type="ECO:0000259" key="3">
    <source>
        <dbReference type="Pfam" id="PF09073"/>
    </source>
</evidence>
<dbReference type="InterPro" id="IPR037393">
    <property type="entry name" value="Bud22/SRFB1"/>
</dbReference>
<evidence type="ECO:0000256" key="2">
    <source>
        <dbReference type="SAM" id="MobiDB-lite"/>
    </source>
</evidence>
<dbReference type="PANTHER" id="PTHR23325:SF1">
    <property type="entry name" value="SERUM RESPONSE FACTOR-BINDING PROTEIN 1"/>
    <property type="match status" value="1"/>
</dbReference>
<feature type="compositionally biased region" description="Basic and acidic residues" evidence="2">
    <location>
        <begin position="480"/>
        <end position="540"/>
    </location>
</feature>
<feature type="compositionally biased region" description="Acidic residues" evidence="2">
    <location>
        <begin position="225"/>
        <end position="239"/>
    </location>
</feature>
<sequence>MLKRKRPDGRPPAKGSNGANKSHNHNKPPPSVAAAAAKPQPEKAVSAFEASYTDVLRMLKKARGFERQRLVRRIAEEKTQSKTGKKSKGKKAKKSAADNVDGDGDGDTDQRSERLQRLEREVEVLKTLDYEVTARVHLANAMLRTRGLAEAPGPLGAHLQLASEVLSQRTKAYRTDDIHNVTSALYNRPFVRDAVAKAVAGMCQLLGLPPPEKSVSRVRKQRKEEDEEEDEEEEKDSVDDDTRRHTQANTPKDKTIAWRSESSEDEEADDDNDEDTEDNMEYNEADDKAIERELAKFESRLGSDEDDDEDESDENDSEDDGLGSGSDDDSDGDLDDDAVVAKLRAKYAAAVAKGLWQDDDRDRDDFSGEDSDGADFEEEQDDEQGEGGEEEEEFGGFSDDGEVDDESESESDEDLRPRKRKATSATTFDGTSHFLPSLMGGYVSDGGDDADGVADDEEAAARMLGGPRKNRRGQRARQAIWEKKYKQLAKHVLEQEKKGTDAGGKDGGKDKKANKNGKQKDGGGGWDAKRGAVDASDKPRWLRRKMGLLGRVGPVGGGGKGAGSNATPPAGAKKEIPNANAQVSGTLHPSWEAARKAKDKAQTAAFEGKKIVFD</sequence>
<feature type="compositionally biased region" description="Acidic residues" evidence="2">
    <location>
        <begin position="263"/>
        <end position="284"/>
    </location>
</feature>
<proteinExistence type="predicted"/>
<evidence type="ECO:0000313" key="5">
    <source>
        <dbReference type="Proteomes" id="UP000018087"/>
    </source>
</evidence>
<feature type="region of interest" description="Disordered" evidence="2">
    <location>
        <begin position="206"/>
        <end position="337"/>
    </location>
</feature>
<accession>U7PQW2</accession>
<dbReference type="PANTHER" id="PTHR23325">
    <property type="entry name" value="SERUM RESPONSE FACTOR-BINDING"/>
    <property type="match status" value="1"/>
</dbReference>
<reference evidence="5" key="1">
    <citation type="journal article" date="2014" name="Genome Announc.">
        <title>Genome sequence of the pathogenic fungus Sporothrix schenckii (ATCC 58251).</title>
        <authorList>
            <person name="Cuomo C.A."/>
            <person name="Rodriguez-Del Valle N."/>
            <person name="Perez-Sanchez L."/>
            <person name="Abouelleil A."/>
            <person name="Goldberg J."/>
            <person name="Young S."/>
            <person name="Zeng Q."/>
            <person name="Birren B.W."/>
        </authorList>
    </citation>
    <scope>NUCLEOTIDE SEQUENCE [LARGE SCALE GENOMIC DNA]</scope>
    <source>
        <strain evidence="5">ATCC 58251 / de Perez 2211183</strain>
    </source>
</reference>
<feature type="region of interest" description="Disordered" evidence="2">
    <location>
        <begin position="1"/>
        <end position="45"/>
    </location>
</feature>
<feature type="region of interest" description="Disordered" evidence="2">
    <location>
        <begin position="351"/>
        <end position="575"/>
    </location>
</feature>
<feature type="compositionally biased region" description="Basic residues" evidence="2">
    <location>
        <begin position="83"/>
        <end position="94"/>
    </location>
</feature>
<dbReference type="GO" id="GO:0030490">
    <property type="term" value="P:maturation of SSU-rRNA"/>
    <property type="evidence" value="ECO:0007669"/>
    <property type="project" value="TreeGrafter"/>
</dbReference>
<dbReference type="OrthoDB" id="3364872at2759"/>
<dbReference type="InterPro" id="IPR015158">
    <property type="entry name" value="Bud22_dom"/>
</dbReference>
<feature type="compositionally biased region" description="Basic and acidic residues" evidence="2">
    <location>
        <begin position="356"/>
        <end position="366"/>
    </location>
</feature>
<organism evidence="4 5">
    <name type="scientific">Sporothrix schenckii (strain ATCC 58251 / de Perez 2211183)</name>
    <name type="common">Rose-picker's disease fungus</name>
    <dbReference type="NCBI Taxonomy" id="1391915"/>
    <lineage>
        <taxon>Eukaryota</taxon>
        <taxon>Fungi</taxon>
        <taxon>Dikarya</taxon>
        <taxon>Ascomycota</taxon>
        <taxon>Pezizomycotina</taxon>
        <taxon>Sordariomycetes</taxon>
        <taxon>Sordariomycetidae</taxon>
        <taxon>Ophiostomatales</taxon>
        <taxon>Ophiostomataceae</taxon>
        <taxon>Sporothrix</taxon>
    </lineage>
</organism>
<dbReference type="eggNOG" id="ENOG502S6Z4">
    <property type="taxonomic scope" value="Eukaryota"/>
</dbReference>
<name>U7PQW2_SPOS1</name>
<feature type="compositionally biased region" description="Low complexity" evidence="2">
    <location>
        <begin position="32"/>
        <end position="44"/>
    </location>
</feature>
<dbReference type="AlphaFoldDB" id="U7PQW2"/>
<keyword evidence="1" id="KW-0175">Coiled coil</keyword>
<feature type="compositionally biased region" description="Acidic residues" evidence="2">
    <location>
        <begin position="304"/>
        <end position="337"/>
    </location>
</feature>
<dbReference type="Proteomes" id="UP000018087">
    <property type="component" value="Unassembled WGS sequence"/>
</dbReference>
<evidence type="ECO:0000313" key="4">
    <source>
        <dbReference type="EMBL" id="ERS97129.1"/>
    </source>
</evidence>
<evidence type="ECO:0000256" key="1">
    <source>
        <dbReference type="ARBA" id="ARBA00023054"/>
    </source>
</evidence>
<dbReference type="EMBL" id="KI440848">
    <property type="protein sequence ID" value="ERS97129.1"/>
    <property type="molecule type" value="Genomic_DNA"/>
</dbReference>
<dbReference type="GO" id="GO:0030686">
    <property type="term" value="C:90S preribosome"/>
    <property type="evidence" value="ECO:0007669"/>
    <property type="project" value="TreeGrafter"/>
</dbReference>
<feature type="compositionally biased region" description="Acidic residues" evidence="2">
    <location>
        <begin position="446"/>
        <end position="458"/>
    </location>
</feature>
<dbReference type="STRING" id="1391915.U7PQW2"/>
<feature type="region of interest" description="Disordered" evidence="2">
    <location>
        <begin position="66"/>
        <end position="115"/>
    </location>
</feature>
<feature type="compositionally biased region" description="Basic and acidic residues" evidence="2">
    <location>
        <begin position="285"/>
        <end position="303"/>
    </location>
</feature>
<keyword evidence="5" id="KW-1185">Reference proteome</keyword>
<gene>
    <name evidence="4" type="ORF">HMPREF1624_06459</name>
</gene>
<feature type="compositionally biased region" description="Basic and acidic residues" evidence="2">
    <location>
        <begin position="66"/>
        <end position="80"/>
    </location>
</feature>